<evidence type="ECO:0000313" key="1">
    <source>
        <dbReference type="EMBL" id="CCV08967.1"/>
    </source>
</evidence>
<dbReference type="AlphaFoldDB" id="M5EXP5"/>
<sequence length="77" mass="8722">MASGGVLRKQSSADRSLVVRCSETCEPSRSHDLGCRSDNRRLAEAFHEMKLYIPTFMSRNAYCYQSIGPKSVKRFFG</sequence>
<organism evidence="1 2">
    <name type="scientific">Mesorhizobium metallidurans STM 2683</name>
    <dbReference type="NCBI Taxonomy" id="1297569"/>
    <lineage>
        <taxon>Bacteria</taxon>
        <taxon>Pseudomonadati</taxon>
        <taxon>Pseudomonadota</taxon>
        <taxon>Alphaproteobacteria</taxon>
        <taxon>Hyphomicrobiales</taxon>
        <taxon>Phyllobacteriaceae</taxon>
        <taxon>Mesorhizobium</taxon>
    </lineage>
</organism>
<dbReference type="Proteomes" id="UP000012062">
    <property type="component" value="Unassembled WGS sequence"/>
</dbReference>
<proteinExistence type="predicted"/>
<comment type="caution">
    <text evidence="1">The sequence shown here is derived from an EMBL/GenBank/DDBJ whole genome shotgun (WGS) entry which is preliminary data.</text>
</comment>
<evidence type="ECO:0000313" key="2">
    <source>
        <dbReference type="Proteomes" id="UP000012062"/>
    </source>
</evidence>
<accession>M5EXP5</accession>
<dbReference type="EMBL" id="CAUM01000150">
    <property type="protein sequence ID" value="CCV08967.1"/>
    <property type="molecule type" value="Genomic_DNA"/>
</dbReference>
<keyword evidence="2" id="KW-1185">Reference proteome</keyword>
<gene>
    <name evidence="1" type="ORF">MESS2_80098</name>
</gene>
<reference evidence="1 2" key="1">
    <citation type="submission" date="2013-02" db="EMBL/GenBank/DDBJ databases">
        <authorList>
            <person name="Genoscope - CEA"/>
        </authorList>
    </citation>
    <scope>NUCLEOTIDE SEQUENCE [LARGE SCALE GENOMIC DNA]</scope>
    <source>
        <strain evidence="1 2">STM 2683</strain>
    </source>
</reference>
<protein>
    <submittedName>
        <fullName evidence="1">Uncharacterized protein</fullName>
    </submittedName>
</protein>
<name>M5EXP5_9HYPH</name>